<evidence type="ECO:0000313" key="2">
    <source>
        <dbReference type="EMBL" id="ORX09947.1"/>
    </source>
</evidence>
<gene>
    <name evidence="2" type="ORF">AWC31_07045</name>
</gene>
<feature type="compositionally biased region" description="Gly residues" evidence="1">
    <location>
        <begin position="427"/>
        <end position="448"/>
    </location>
</feature>
<dbReference type="EMBL" id="LQQA01000033">
    <property type="protein sequence ID" value="ORX09947.1"/>
    <property type="molecule type" value="Genomic_DNA"/>
</dbReference>
<evidence type="ECO:0000313" key="3">
    <source>
        <dbReference type="Proteomes" id="UP000193964"/>
    </source>
</evidence>
<proteinExistence type="predicted"/>
<evidence type="ECO:0008006" key="4">
    <source>
        <dbReference type="Google" id="ProtNLM"/>
    </source>
</evidence>
<sequence>MTQPDGLFPESAFNWDSLAELAAKNEEDWEAELYGKAEAPFNEVLAGLFAGLPAGMPQPIAILWVLVKRFTGVELPWSGNNENDFLESLQQWAESIPELAAAAVQALRDRLTGIVNSTPTDLDDWLLSLLTGESYIDAGKLVNLEDIGQIAQEKITGLLDALNDAVDDAQQAVRDALTGIVNATPTDLDNWLLDLLTGESPLNADNITSGIIGKPRLPTLDRIDIPDLQGIIDAGINALNNTPGVVGQAANLFEDFLSRLPTKIFNHLGGHSAARASEEEAAAALETVASTINAQGQAITALQAIIDSGEGFSELVSFRTPETTTYSTAGGFTYSLPSWFTLGTDFIDRVMRGGGGGADGAGVGATDGQNGQQSTLTINGVTHTAPGGTGSITSDSAGDGAPAINYLDVVYPGSADQNTNGQPGNAPAGGGAAAVGFGRQGGLPGGSNTGSVSPTSPTITGSVGSGGNGGTGFGGAGGAGAPGRISLVARPAMPLEFTDMGLFSTTAVRLLKLNTGAAFTDEMTAAATWSRVPGGPSINKGNMLVIRANAAFTSFVFLMLESGSGTTSYNIGRMSAGSRADWKTNTITEAIPFNAFSLVSDDDYTFTVAVNGTPIDSYVDAAHSSLKGADYRHGGWGTSDSVLPGSISQFIFLDSGTPSRITSDTINVAEARSTTTYGDLLTPGPSVTLNVPESGEVLIDLSANVGDTGATGRMGFRVSGANTMAPSDDNSVFSKGYTTSRRFHLTDLNPGTTTFKVEYRAVSATPSFTNRTIIVDPKP</sequence>
<dbReference type="Proteomes" id="UP000193964">
    <property type="component" value="Unassembled WGS sequence"/>
</dbReference>
<dbReference type="RefSeq" id="WP_085149145.1">
    <property type="nucleotide sequence ID" value="NZ_LQQA01000033.1"/>
</dbReference>
<feature type="compositionally biased region" description="Polar residues" evidence="1">
    <location>
        <begin position="449"/>
        <end position="460"/>
    </location>
</feature>
<dbReference type="OrthoDB" id="4732008at2"/>
<accession>A0A1X2EUT2</accession>
<feature type="region of interest" description="Disordered" evidence="1">
    <location>
        <begin position="414"/>
        <end position="475"/>
    </location>
</feature>
<name>A0A1X2EUT2_9MYCO</name>
<organism evidence="2 3">
    <name type="scientific">Mycolicibacterium wolinskyi</name>
    <dbReference type="NCBI Taxonomy" id="59750"/>
    <lineage>
        <taxon>Bacteria</taxon>
        <taxon>Bacillati</taxon>
        <taxon>Actinomycetota</taxon>
        <taxon>Actinomycetes</taxon>
        <taxon>Mycobacteriales</taxon>
        <taxon>Mycobacteriaceae</taxon>
        <taxon>Mycolicibacterium</taxon>
    </lineage>
</organism>
<protein>
    <recommendedName>
        <fullName evidence="4">Minor tail protein</fullName>
    </recommendedName>
</protein>
<reference evidence="2 3" key="1">
    <citation type="submission" date="2016-01" db="EMBL/GenBank/DDBJ databases">
        <title>The new phylogeny of the genus Mycobacterium.</title>
        <authorList>
            <person name="Tarcisio F."/>
            <person name="Conor M."/>
            <person name="Antonella G."/>
            <person name="Elisabetta G."/>
            <person name="Giulia F.S."/>
            <person name="Sara T."/>
            <person name="Anna F."/>
            <person name="Clotilde B."/>
            <person name="Roberto B."/>
            <person name="Veronica D.S."/>
            <person name="Fabio R."/>
            <person name="Monica P."/>
            <person name="Olivier J."/>
            <person name="Enrico T."/>
            <person name="Nicola S."/>
        </authorList>
    </citation>
    <scope>NUCLEOTIDE SEQUENCE [LARGE SCALE GENOMIC DNA]</scope>
    <source>
        <strain evidence="2 3">ATCC 700010</strain>
    </source>
</reference>
<evidence type="ECO:0000256" key="1">
    <source>
        <dbReference type="SAM" id="MobiDB-lite"/>
    </source>
</evidence>
<feature type="compositionally biased region" description="Gly residues" evidence="1">
    <location>
        <begin position="463"/>
        <end position="475"/>
    </location>
</feature>
<comment type="caution">
    <text evidence="2">The sequence shown here is derived from an EMBL/GenBank/DDBJ whole genome shotgun (WGS) entry which is preliminary data.</text>
</comment>
<dbReference type="AlphaFoldDB" id="A0A1X2EUT2"/>